<comment type="caution">
    <text evidence="4">The sequence shown here is derived from an EMBL/GenBank/DDBJ whole genome shotgun (WGS) entry which is preliminary data.</text>
</comment>
<dbReference type="GO" id="GO:0003841">
    <property type="term" value="F:1-acylglycerol-3-phosphate O-acyltransferase activity"/>
    <property type="evidence" value="ECO:0007669"/>
    <property type="project" value="TreeGrafter"/>
</dbReference>
<evidence type="ECO:0000313" key="5">
    <source>
        <dbReference type="Proteomes" id="UP000034207"/>
    </source>
</evidence>
<sequence length="206" mass="23926">MFYSITKLLLGWIIRIFWVEKVEGIHYLPKKGPIIIAANHASFLDFALLVVASKRRLYFLVSDFFYKNPFFRLILRMTGQIKVDSFKKGRSAVYQAAEDVLKRGHVLVIFPEGTRSNDGKLLKAYKGVARISLQNEADILPVAIKESHVVWRRGKFFPSFKKICKVVFLQPIIYKEIKHKEPKEIVHKILMPELARELGHSYDHDV</sequence>
<dbReference type="EMBL" id="LBVV01000006">
    <property type="protein sequence ID" value="KKQ94905.1"/>
    <property type="molecule type" value="Genomic_DNA"/>
</dbReference>
<evidence type="ECO:0000256" key="2">
    <source>
        <dbReference type="ARBA" id="ARBA00023315"/>
    </source>
</evidence>
<dbReference type="AlphaFoldDB" id="A0A0G0M3H4"/>
<dbReference type="GO" id="GO:0006654">
    <property type="term" value="P:phosphatidic acid biosynthetic process"/>
    <property type="evidence" value="ECO:0007669"/>
    <property type="project" value="TreeGrafter"/>
</dbReference>
<proteinExistence type="predicted"/>
<name>A0A0G0M3H4_UNCC2</name>
<dbReference type="PANTHER" id="PTHR10434:SF11">
    <property type="entry name" value="1-ACYL-SN-GLYCEROL-3-PHOSPHATE ACYLTRANSFERASE"/>
    <property type="match status" value="1"/>
</dbReference>
<dbReference type="CDD" id="cd07989">
    <property type="entry name" value="LPLAT_AGPAT-like"/>
    <property type="match status" value="1"/>
</dbReference>
<dbReference type="Proteomes" id="UP000034207">
    <property type="component" value="Unassembled WGS sequence"/>
</dbReference>
<keyword evidence="2 4" id="KW-0012">Acyltransferase</keyword>
<keyword evidence="1 4" id="KW-0808">Transferase</keyword>
<feature type="domain" description="Phospholipid/glycerol acyltransferase" evidence="3">
    <location>
        <begin position="34"/>
        <end position="147"/>
    </location>
</feature>
<gene>
    <name evidence="4" type="ORF">UT18_C0006G0003</name>
</gene>
<dbReference type="SMART" id="SM00563">
    <property type="entry name" value="PlsC"/>
    <property type="match status" value="1"/>
</dbReference>
<evidence type="ECO:0000256" key="1">
    <source>
        <dbReference type="ARBA" id="ARBA00022679"/>
    </source>
</evidence>
<evidence type="ECO:0000313" key="4">
    <source>
        <dbReference type="EMBL" id="KKQ94905.1"/>
    </source>
</evidence>
<dbReference type="InterPro" id="IPR002123">
    <property type="entry name" value="Plipid/glycerol_acylTrfase"/>
</dbReference>
<evidence type="ECO:0000259" key="3">
    <source>
        <dbReference type="SMART" id="SM00563"/>
    </source>
</evidence>
<protein>
    <submittedName>
        <fullName evidence="4">1-acyl-sn-glycerol-3-phosphate acyltransferase</fullName>
    </submittedName>
</protein>
<organism evidence="4 5">
    <name type="scientific">candidate division CPR2 bacterium GW2011_GWC2_39_10</name>
    <dbReference type="NCBI Taxonomy" id="1618345"/>
    <lineage>
        <taxon>Bacteria</taxon>
        <taxon>Bacteria division CPR2</taxon>
    </lineage>
</organism>
<dbReference type="PANTHER" id="PTHR10434">
    <property type="entry name" value="1-ACYL-SN-GLYCEROL-3-PHOSPHATE ACYLTRANSFERASE"/>
    <property type="match status" value="1"/>
</dbReference>
<accession>A0A0G0M3H4</accession>
<dbReference type="SUPFAM" id="SSF69593">
    <property type="entry name" value="Glycerol-3-phosphate (1)-acyltransferase"/>
    <property type="match status" value="1"/>
</dbReference>
<dbReference type="Pfam" id="PF01553">
    <property type="entry name" value="Acyltransferase"/>
    <property type="match status" value="1"/>
</dbReference>
<dbReference type="STRING" id="1618345.UT18_C0006G0003"/>
<reference evidence="4 5" key="1">
    <citation type="journal article" date="2015" name="Nature">
        <title>rRNA introns, odd ribosomes, and small enigmatic genomes across a large radiation of phyla.</title>
        <authorList>
            <person name="Brown C.T."/>
            <person name="Hug L.A."/>
            <person name="Thomas B.C."/>
            <person name="Sharon I."/>
            <person name="Castelle C.J."/>
            <person name="Singh A."/>
            <person name="Wilkins M.J."/>
            <person name="Williams K.H."/>
            <person name="Banfield J.F."/>
        </authorList>
    </citation>
    <scope>NUCLEOTIDE SEQUENCE [LARGE SCALE GENOMIC DNA]</scope>
</reference>